<feature type="transmembrane region" description="Helical" evidence="1">
    <location>
        <begin position="54"/>
        <end position="72"/>
    </location>
</feature>
<dbReference type="Proteomes" id="UP001058003">
    <property type="component" value="Chromosome"/>
</dbReference>
<evidence type="ECO:0000313" key="3">
    <source>
        <dbReference type="Proteomes" id="UP001058003"/>
    </source>
</evidence>
<dbReference type="RefSeq" id="WP_156090357.1">
    <property type="nucleotide sequence ID" value="NZ_CP073767.1"/>
</dbReference>
<name>A0A9Q9ILJ4_9ACTN</name>
<dbReference type="EMBL" id="CP073767">
    <property type="protein sequence ID" value="UWZ58382.1"/>
    <property type="molecule type" value="Genomic_DNA"/>
</dbReference>
<evidence type="ECO:0000313" key="2">
    <source>
        <dbReference type="EMBL" id="UWZ58382.1"/>
    </source>
</evidence>
<dbReference type="AlphaFoldDB" id="A0A9Q9ILJ4"/>
<evidence type="ECO:0000256" key="1">
    <source>
        <dbReference type="SAM" id="Phobius"/>
    </source>
</evidence>
<dbReference type="KEGG" id="daur:Daura_20685"/>
<proteinExistence type="predicted"/>
<keyword evidence="1" id="KW-0812">Transmembrane</keyword>
<organism evidence="2 3">
    <name type="scientific">Dactylosporangium aurantiacum</name>
    <dbReference type="NCBI Taxonomy" id="35754"/>
    <lineage>
        <taxon>Bacteria</taxon>
        <taxon>Bacillati</taxon>
        <taxon>Actinomycetota</taxon>
        <taxon>Actinomycetes</taxon>
        <taxon>Micromonosporales</taxon>
        <taxon>Micromonosporaceae</taxon>
        <taxon>Dactylosporangium</taxon>
    </lineage>
</organism>
<accession>A0A9Q9ILJ4</accession>
<gene>
    <name evidence="2" type="ORF">Daura_20685</name>
</gene>
<reference evidence="2" key="1">
    <citation type="submission" date="2021-04" db="EMBL/GenBank/DDBJ databases">
        <title>Dactylosporangium aurantiacum NRRL B-8018 full assembly.</title>
        <authorList>
            <person name="Hartkoorn R.C."/>
            <person name="Beaudoing E."/>
            <person name="Hot D."/>
        </authorList>
    </citation>
    <scope>NUCLEOTIDE SEQUENCE</scope>
    <source>
        <strain evidence="2">NRRL B-8018</strain>
    </source>
</reference>
<feature type="transmembrane region" description="Helical" evidence="1">
    <location>
        <begin position="163"/>
        <end position="181"/>
    </location>
</feature>
<sequence length="222" mass="21966">MTASRWRVLAGIVALLGAGLGQLAQFVVAPAHLSGGSAGEQVAAAAAHGARMQASVWLDVPILLIIPAALYLGHLAQARTSRLAATGVALTFGGALGVGYLLAADLLMLLAARADDRDGAVALIDALQAAPLFNLMVVAGVLGTTVGLLLLGIALVRARTVPVWAGVAVAAGPLLTVAGEASGLEALAVAAYVVQFAGFAACAVRLVRPPATAAAVMTPAAV</sequence>
<feature type="transmembrane region" description="Helical" evidence="1">
    <location>
        <begin position="187"/>
        <end position="207"/>
    </location>
</feature>
<feature type="transmembrane region" description="Helical" evidence="1">
    <location>
        <begin position="84"/>
        <end position="112"/>
    </location>
</feature>
<keyword evidence="1" id="KW-1133">Transmembrane helix</keyword>
<protein>
    <recommendedName>
        <fullName evidence="4">DUF4386 family protein</fullName>
    </recommendedName>
</protein>
<keyword evidence="3" id="KW-1185">Reference proteome</keyword>
<evidence type="ECO:0008006" key="4">
    <source>
        <dbReference type="Google" id="ProtNLM"/>
    </source>
</evidence>
<keyword evidence="1" id="KW-0472">Membrane</keyword>
<feature type="transmembrane region" description="Helical" evidence="1">
    <location>
        <begin position="132"/>
        <end position="156"/>
    </location>
</feature>